<dbReference type="InterPro" id="IPR003660">
    <property type="entry name" value="HAMP_dom"/>
</dbReference>
<dbReference type="SMART" id="SM00304">
    <property type="entry name" value="HAMP"/>
    <property type="match status" value="1"/>
</dbReference>
<keyword evidence="5" id="KW-0597">Phosphoprotein</keyword>
<keyword evidence="10" id="KW-0902">Two-component regulatory system</keyword>
<dbReference type="InterPro" id="IPR003661">
    <property type="entry name" value="HisK_dim/P_dom"/>
</dbReference>
<dbReference type="GO" id="GO:0000155">
    <property type="term" value="F:phosphorelay sensor kinase activity"/>
    <property type="evidence" value="ECO:0007669"/>
    <property type="project" value="InterPro"/>
</dbReference>
<dbReference type="InterPro" id="IPR050351">
    <property type="entry name" value="BphY/WalK/GraS-like"/>
</dbReference>
<evidence type="ECO:0000256" key="3">
    <source>
        <dbReference type="ARBA" id="ARBA00012438"/>
    </source>
</evidence>
<dbReference type="Proteomes" id="UP000004080">
    <property type="component" value="Unassembled WGS sequence"/>
</dbReference>
<keyword evidence="9" id="KW-0067">ATP-binding</keyword>
<accession>I8UBH3</accession>
<dbReference type="RefSeq" id="WP_007203258.1">
    <property type="nucleotide sequence ID" value="NZ_AKKV01000036.1"/>
</dbReference>
<dbReference type="InterPro" id="IPR003594">
    <property type="entry name" value="HATPase_dom"/>
</dbReference>
<dbReference type="OrthoDB" id="9813151at2"/>
<dbReference type="EC" id="2.7.13.3" evidence="3"/>
<dbReference type="GO" id="GO:0016036">
    <property type="term" value="P:cellular response to phosphate starvation"/>
    <property type="evidence" value="ECO:0007669"/>
    <property type="project" value="TreeGrafter"/>
</dbReference>
<dbReference type="FunFam" id="3.30.565.10:FF:000006">
    <property type="entry name" value="Sensor histidine kinase WalK"/>
    <property type="match status" value="1"/>
</dbReference>
<dbReference type="PRINTS" id="PR00344">
    <property type="entry name" value="BCTRLSENSOR"/>
</dbReference>
<dbReference type="InterPro" id="IPR036890">
    <property type="entry name" value="HATPase_C_sf"/>
</dbReference>
<dbReference type="AlphaFoldDB" id="I8UBH3"/>
<dbReference type="InterPro" id="IPR004358">
    <property type="entry name" value="Sig_transdc_His_kin-like_C"/>
</dbReference>
<dbReference type="CDD" id="cd00082">
    <property type="entry name" value="HisKA"/>
    <property type="match status" value="1"/>
</dbReference>
<keyword evidence="16" id="KW-1185">Reference proteome</keyword>
<feature type="domain" description="Histidine kinase" evidence="13">
    <location>
        <begin position="145"/>
        <end position="359"/>
    </location>
</feature>
<comment type="catalytic activity">
    <reaction evidence="1">
        <text>ATP + protein L-histidine = ADP + protein N-phospho-L-histidine.</text>
        <dbReference type="EC" id="2.7.13.3"/>
    </reaction>
</comment>
<dbReference type="SUPFAM" id="SSF55874">
    <property type="entry name" value="ATPase domain of HSP90 chaperone/DNA topoisomerase II/histidine kinase"/>
    <property type="match status" value="1"/>
</dbReference>
<evidence type="ECO:0000256" key="9">
    <source>
        <dbReference type="ARBA" id="ARBA00022840"/>
    </source>
</evidence>
<dbReference type="SMART" id="SM00388">
    <property type="entry name" value="HisKA"/>
    <property type="match status" value="1"/>
</dbReference>
<dbReference type="Pfam" id="PF00512">
    <property type="entry name" value="HisKA"/>
    <property type="match status" value="1"/>
</dbReference>
<evidence type="ECO:0000256" key="10">
    <source>
        <dbReference type="ARBA" id="ARBA00023012"/>
    </source>
</evidence>
<comment type="caution">
    <text evidence="15">The sequence shown here is derived from an EMBL/GenBank/DDBJ whole genome shotgun (WGS) entry which is preliminary data.</text>
</comment>
<dbReference type="PANTHER" id="PTHR45453:SF1">
    <property type="entry name" value="PHOSPHATE REGULON SENSOR PROTEIN PHOR"/>
    <property type="match status" value="1"/>
</dbReference>
<keyword evidence="7" id="KW-0547">Nucleotide-binding</keyword>
<dbReference type="PROSITE" id="PS50109">
    <property type="entry name" value="HIS_KIN"/>
    <property type="match status" value="1"/>
</dbReference>
<dbReference type="PATRIC" id="fig|1196324.3.peg.3258"/>
<evidence type="ECO:0000313" key="16">
    <source>
        <dbReference type="Proteomes" id="UP000004080"/>
    </source>
</evidence>
<evidence type="ECO:0000256" key="11">
    <source>
        <dbReference type="ARBA" id="ARBA00023136"/>
    </source>
</evidence>
<evidence type="ECO:0000256" key="7">
    <source>
        <dbReference type="ARBA" id="ARBA00022741"/>
    </source>
</evidence>
<dbReference type="Gene3D" id="6.10.340.10">
    <property type="match status" value="1"/>
</dbReference>
<dbReference type="SMART" id="SM00387">
    <property type="entry name" value="HATPase_c"/>
    <property type="match status" value="1"/>
</dbReference>
<evidence type="ECO:0000256" key="6">
    <source>
        <dbReference type="ARBA" id="ARBA00022679"/>
    </source>
</evidence>
<evidence type="ECO:0000259" key="14">
    <source>
        <dbReference type="PROSITE" id="PS50885"/>
    </source>
</evidence>
<keyword evidence="12" id="KW-1133">Transmembrane helix</keyword>
<dbReference type="Pfam" id="PF02518">
    <property type="entry name" value="HATPase_c"/>
    <property type="match status" value="1"/>
</dbReference>
<evidence type="ECO:0000313" key="15">
    <source>
        <dbReference type="EMBL" id="EIT84290.1"/>
    </source>
</evidence>
<dbReference type="InterPro" id="IPR036097">
    <property type="entry name" value="HisK_dim/P_sf"/>
</dbReference>
<dbReference type="InterPro" id="IPR005467">
    <property type="entry name" value="His_kinase_dom"/>
</dbReference>
<evidence type="ECO:0000259" key="13">
    <source>
        <dbReference type="PROSITE" id="PS50109"/>
    </source>
</evidence>
<keyword evidence="4" id="KW-1003">Cell membrane</keyword>
<dbReference type="SUPFAM" id="SSF158472">
    <property type="entry name" value="HAMP domain-like"/>
    <property type="match status" value="1"/>
</dbReference>
<dbReference type="EMBL" id="AKKV01000036">
    <property type="protein sequence ID" value="EIT84290.1"/>
    <property type="molecule type" value="Genomic_DNA"/>
</dbReference>
<evidence type="ECO:0000256" key="1">
    <source>
        <dbReference type="ARBA" id="ARBA00000085"/>
    </source>
</evidence>
<dbReference type="eggNOG" id="COG5002">
    <property type="taxonomic scope" value="Bacteria"/>
</dbReference>
<evidence type="ECO:0000256" key="12">
    <source>
        <dbReference type="SAM" id="Phobius"/>
    </source>
</evidence>
<feature type="transmembrane region" description="Helical" evidence="12">
    <location>
        <begin position="60"/>
        <end position="84"/>
    </location>
</feature>
<sequence>MKTQGLQARLTLIFVGVATVILVIAGSIALLEFVYHYTMFQRDVPHFEDVKHLADHFERAVIGSVLWTSLGVFVLVCFVSYFVAKKLSRPLVNMRKVAEKMAQGKWEEKVSPNGHAELNELGQSLNALSSQLQKQEGIRKEMTRNIAHELRTPLATIKSHLEAMEDGIFTPTPERLHSVSEEMDRLIALVQDLEVLSAFEAPTFSLEKHEEDFGAILNQSMTSLREAFYQKKIEIHEQRDRDLHVYVDKNRMIQVLINVLSNALKYTPEGGQVAINVTKEQHMLCVTISDTGIGMTEEDVHRVFDRFYRSEKSRNRSFGGSGIGLTIAKQLVVAHGGTITVQSTLHEGTTVQLSLPLHEKR</sequence>
<dbReference type="STRING" id="1196324.A374_15928"/>
<dbReference type="GO" id="GO:0004721">
    <property type="term" value="F:phosphoprotein phosphatase activity"/>
    <property type="evidence" value="ECO:0007669"/>
    <property type="project" value="TreeGrafter"/>
</dbReference>
<keyword evidence="12" id="KW-0812">Transmembrane</keyword>
<dbReference type="CDD" id="cd16922">
    <property type="entry name" value="HATPase_EvgS-ArcB-TorS-like"/>
    <property type="match status" value="1"/>
</dbReference>
<feature type="transmembrane region" description="Helical" evidence="12">
    <location>
        <begin position="12"/>
        <end position="40"/>
    </location>
</feature>
<evidence type="ECO:0000256" key="5">
    <source>
        <dbReference type="ARBA" id="ARBA00022553"/>
    </source>
</evidence>
<dbReference type="CDD" id="cd06225">
    <property type="entry name" value="HAMP"/>
    <property type="match status" value="1"/>
</dbReference>
<dbReference type="PROSITE" id="PS50885">
    <property type="entry name" value="HAMP"/>
    <property type="match status" value="1"/>
</dbReference>
<feature type="domain" description="HAMP" evidence="14">
    <location>
        <begin position="85"/>
        <end position="137"/>
    </location>
</feature>
<gene>
    <name evidence="15" type="ORF">A374_15928</name>
</gene>
<comment type="subcellular location">
    <subcellularLocation>
        <location evidence="2">Cell membrane</location>
        <topology evidence="2">Multi-pass membrane protein</topology>
    </subcellularLocation>
</comment>
<reference evidence="15 16" key="1">
    <citation type="journal article" date="2012" name="J. Bacteriol.">
        <title>Genome of Bacillus macauensis ZFHKF-1, a Long-Chain-Forming Bacterium.</title>
        <authorList>
            <person name="Cai L."/>
            <person name="Zhang T."/>
        </authorList>
    </citation>
    <scope>NUCLEOTIDE SEQUENCE [LARGE SCALE GENOMIC DNA]</scope>
    <source>
        <strain evidence="15 16">ZFHKF-1</strain>
    </source>
</reference>
<evidence type="ECO:0000256" key="2">
    <source>
        <dbReference type="ARBA" id="ARBA00004651"/>
    </source>
</evidence>
<keyword evidence="6" id="KW-0808">Transferase</keyword>
<keyword evidence="11 12" id="KW-0472">Membrane</keyword>
<proteinExistence type="predicted"/>
<protein>
    <recommendedName>
        <fullName evidence="3">histidine kinase</fullName>
        <ecNumber evidence="3">2.7.13.3</ecNumber>
    </recommendedName>
</protein>
<evidence type="ECO:0000256" key="8">
    <source>
        <dbReference type="ARBA" id="ARBA00022777"/>
    </source>
</evidence>
<dbReference type="Pfam" id="PF00672">
    <property type="entry name" value="HAMP"/>
    <property type="match status" value="1"/>
</dbReference>
<keyword evidence="8 15" id="KW-0418">Kinase</keyword>
<dbReference type="GO" id="GO:0005524">
    <property type="term" value="F:ATP binding"/>
    <property type="evidence" value="ECO:0007669"/>
    <property type="project" value="UniProtKB-KW"/>
</dbReference>
<dbReference type="SUPFAM" id="SSF47384">
    <property type="entry name" value="Homodimeric domain of signal transducing histidine kinase"/>
    <property type="match status" value="1"/>
</dbReference>
<dbReference type="Gene3D" id="3.30.565.10">
    <property type="entry name" value="Histidine kinase-like ATPase, C-terminal domain"/>
    <property type="match status" value="1"/>
</dbReference>
<dbReference type="PANTHER" id="PTHR45453">
    <property type="entry name" value="PHOSPHATE REGULON SENSOR PROTEIN PHOR"/>
    <property type="match status" value="1"/>
</dbReference>
<name>I8UBH3_9BACL</name>
<evidence type="ECO:0000256" key="4">
    <source>
        <dbReference type="ARBA" id="ARBA00022475"/>
    </source>
</evidence>
<dbReference type="Gene3D" id="1.10.287.130">
    <property type="match status" value="1"/>
</dbReference>
<dbReference type="GO" id="GO:0005886">
    <property type="term" value="C:plasma membrane"/>
    <property type="evidence" value="ECO:0007669"/>
    <property type="project" value="UniProtKB-SubCell"/>
</dbReference>
<organism evidence="15 16">
    <name type="scientific">Fictibacillus macauensis ZFHKF-1</name>
    <dbReference type="NCBI Taxonomy" id="1196324"/>
    <lineage>
        <taxon>Bacteria</taxon>
        <taxon>Bacillati</taxon>
        <taxon>Bacillota</taxon>
        <taxon>Bacilli</taxon>
        <taxon>Bacillales</taxon>
        <taxon>Fictibacillaceae</taxon>
        <taxon>Fictibacillus</taxon>
    </lineage>
</organism>